<dbReference type="Proteomes" id="UP000263928">
    <property type="component" value="Unassembled WGS sequence"/>
</dbReference>
<reference evidence="2 5" key="3">
    <citation type="submission" date="2018-10" db="EMBL/GenBank/DDBJ databases">
        <title>Propionibacterium australiense Genome Sequencing and Assembly.</title>
        <authorList>
            <person name="Bernier A.-M."/>
            <person name="Bernard K."/>
        </authorList>
    </citation>
    <scope>NUCLEOTIDE SEQUENCE [LARGE SCALE GENOMIC DNA]</scope>
    <source>
        <strain evidence="2 5">NML98A078</strain>
    </source>
</reference>
<dbReference type="Gene3D" id="3.30.420.150">
    <property type="entry name" value="Exopolyphosphatase. Domain 2"/>
    <property type="match status" value="1"/>
</dbReference>
<evidence type="ECO:0000313" key="4">
    <source>
        <dbReference type="Proteomes" id="UP000263928"/>
    </source>
</evidence>
<organism evidence="3 4">
    <name type="scientific">Propionibacterium australiense</name>
    <dbReference type="NCBI Taxonomy" id="119981"/>
    <lineage>
        <taxon>Bacteria</taxon>
        <taxon>Bacillati</taxon>
        <taxon>Actinomycetota</taxon>
        <taxon>Actinomycetes</taxon>
        <taxon>Propionibacteriales</taxon>
        <taxon>Propionibacteriaceae</taxon>
        <taxon>Propionibacterium</taxon>
    </lineage>
</organism>
<dbReference type="PANTHER" id="PTHR30005:SF13">
    <property type="entry name" value="EXOPOLYPHOSPHATASE 2"/>
    <property type="match status" value="1"/>
</dbReference>
<dbReference type="Pfam" id="PF02541">
    <property type="entry name" value="Ppx-GppA"/>
    <property type="match status" value="1"/>
</dbReference>
<name>A0A383SAD5_9ACTN</name>
<dbReference type="EMBL" id="RCIW01000009">
    <property type="protein sequence ID" value="RLP09882.1"/>
    <property type="molecule type" value="Genomic_DNA"/>
</dbReference>
<dbReference type="PANTHER" id="PTHR30005">
    <property type="entry name" value="EXOPOLYPHOSPHATASE"/>
    <property type="match status" value="1"/>
</dbReference>
<evidence type="ECO:0000259" key="1">
    <source>
        <dbReference type="Pfam" id="PF02541"/>
    </source>
</evidence>
<dbReference type="InterPro" id="IPR003695">
    <property type="entry name" value="Ppx_GppA_N"/>
</dbReference>
<dbReference type="EMBL" id="UNQJ01000020">
    <property type="protein sequence ID" value="SYZ34186.1"/>
    <property type="molecule type" value="Genomic_DNA"/>
</dbReference>
<dbReference type="OrthoDB" id="9793035at2"/>
<gene>
    <name evidence="2" type="ORF">D7U36_06800</name>
    <name evidence="3" type="ORF">PROPAUS_2189</name>
</gene>
<dbReference type="InterPro" id="IPR043129">
    <property type="entry name" value="ATPase_NBD"/>
</dbReference>
<accession>A0A383SAD5</accession>
<evidence type="ECO:0000313" key="3">
    <source>
        <dbReference type="EMBL" id="SYZ34186.1"/>
    </source>
</evidence>
<reference evidence="4" key="2">
    <citation type="submission" date="2018-08" db="EMBL/GenBank/DDBJ databases">
        <authorList>
            <person name="Hornung B."/>
        </authorList>
    </citation>
    <scope>NUCLEOTIDE SEQUENCE [LARGE SCALE GENOMIC DNA]</scope>
</reference>
<protein>
    <submittedName>
        <fullName evidence="2">Ppx/GppA family phosphatase</fullName>
    </submittedName>
    <submittedName>
        <fullName evidence="3">Ppx/GppA phosphatase family</fullName>
    </submittedName>
</protein>
<dbReference type="AlphaFoldDB" id="A0A383SAD5"/>
<feature type="domain" description="Ppx/GppA phosphatase N-terminal" evidence="1">
    <location>
        <begin position="22"/>
        <end position="307"/>
    </location>
</feature>
<sequence>MRVAAIDCGTNTMRLLVAALDADGSLRELDRRLTFVGLGEGVDATGHFAPDALQRALRACEQYAEIIADLDCARARFVATSATRDAINRDELFDGVRARMGIEPEVISGVEESELSFAGAVSGIRCPKNPVLVMDSGGGSTELVRGTAGCCTDSATAVTKGVSLDIGSRRLRERILHGDPPTEAEIDQARAFVRQELDGAGLHLADVGSFIGVAGTVTSMTALALRLHRYDRARVHGAAMSARTVHEITNRLLTSTVAEVTCWGPVQPQRAEVLCAGALIVDEVVQRVGAAELIASEADVLDGVALGLFAGGSGQEPARR</sequence>
<evidence type="ECO:0000313" key="2">
    <source>
        <dbReference type="EMBL" id="RLP09882.1"/>
    </source>
</evidence>
<dbReference type="RefSeq" id="WP_119162505.1">
    <property type="nucleotide sequence ID" value="NZ_LR134442.1"/>
</dbReference>
<keyword evidence="4" id="KW-1185">Reference proteome</keyword>
<dbReference type="SUPFAM" id="SSF53067">
    <property type="entry name" value="Actin-like ATPase domain"/>
    <property type="match status" value="2"/>
</dbReference>
<evidence type="ECO:0000313" key="5">
    <source>
        <dbReference type="Proteomes" id="UP000279336"/>
    </source>
</evidence>
<reference evidence="3" key="1">
    <citation type="submission" date="2018-08" db="EMBL/GenBank/DDBJ databases">
        <authorList>
            <person name="Ferrada E.E."/>
            <person name="Latorre B.A."/>
        </authorList>
    </citation>
    <scope>NUCLEOTIDE SEQUENCE [LARGE SCALE GENOMIC DNA]</scope>
    <source>
        <strain evidence="3">Propionibacterium_australiense1</strain>
    </source>
</reference>
<dbReference type="Proteomes" id="UP000279336">
    <property type="component" value="Unassembled WGS sequence"/>
</dbReference>
<dbReference type="GO" id="GO:0016462">
    <property type="term" value="F:pyrophosphatase activity"/>
    <property type="evidence" value="ECO:0007669"/>
    <property type="project" value="TreeGrafter"/>
</dbReference>
<dbReference type="InterPro" id="IPR050273">
    <property type="entry name" value="GppA/Ppx_hydrolase"/>
</dbReference>
<dbReference type="Gene3D" id="3.30.420.40">
    <property type="match status" value="1"/>
</dbReference>
<proteinExistence type="predicted"/>